<evidence type="ECO:0000313" key="2">
    <source>
        <dbReference type="Proteomes" id="UP001065593"/>
    </source>
</evidence>
<protein>
    <submittedName>
        <fullName evidence="1">Uncharacterized protein</fullName>
    </submittedName>
</protein>
<name>A0ABQ5NKU4_9BACI</name>
<gene>
    <name evidence="1" type="ORF">LYSBPC_21040</name>
</gene>
<dbReference type="RefSeq" id="WP_264988728.1">
    <property type="nucleotide sequence ID" value="NZ_BRZA01000002.1"/>
</dbReference>
<sequence>MESLIRKNHALQKKDDVALVVYAEAEAPLQITYYSMGQSTL</sequence>
<dbReference type="Proteomes" id="UP001065593">
    <property type="component" value="Unassembled WGS sequence"/>
</dbReference>
<accession>A0ABQ5NKU4</accession>
<organism evidence="1 2">
    <name type="scientific">Lysinibacillus piscis</name>
    <dbReference type="NCBI Taxonomy" id="2518931"/>
    <lineage>
        <taxon>Bacteria</taxon>
        <taxon>Bacillati</taxon>
        <taxon>Bacillota</taxon>
        <taxon>Bacilli</taxon>
        <taxon>Bacillales</taxon>
        <taxon>Bacillaceae</taxon>
        <taxon>Lysinibacillus</taxon>
    </lineage>
</organism>
<evidence type="ECO:0000313" key="1">
    <source>
        <dbReference type="EMBL" id="GLC88977.1"/>
    </source>
</evidence>
<comment type="caution">
    <text evidence="1">The sequence shown here is derived from an EMBL/GenBank/DDBJ whole genome shotgun (WGS) entry which is preliminary data.</text>
</comment>
<proteinExistence type="predicted"/>
<dbReference type="EMBL" id="BRZA01000002">
    <property type="protein sequence ID" value="GLC88977.1"/>
    <property type="molecule type" value="Genomic_DNA"/>
</dbReference>
<keyword evidence="2" id="KW-1185">Reference proteome</keyword>
<reference evidence="1" key="1">
    <citation type="submission" date="2022-08" db="EMBL/GenBank/DDBJ databases">
        <title>Draft genome sequence of Lysinibacillus sp. strain KH24.</title>
        <authorList>
            <person name="Kanbe H."/>
            <person name="Itoh H."/>
        </authorList>
    </citation>
    <scope>NUCLEOTIDE SEQUENCE</scope>
    <source>
        <strain evidence="1">KH24</strain>
    </source>
</reference>